<dbReference type="AlphaFoldDB" id="A0A7W1X034"/>
<dbReference type="Gene3D" id="1.10.3730.20">
    <property type="match status" value="1"/>
</dbReference>
<dbReference type="Proteomes" id="UP000538931">
    <property type="component" value="Unassembled WGS sequence"/>
</dbReference>
<feature type="transmembrane region" description="Helical" evidence="6">
    <location>
        <begin position="146"/>
        <end position="165"/>
    </location>
</feature>
<feature type="transmembrane region" description="Helical" evidence="6">
    <location>
        <begin position="239"/>
        <end position="259"/>
    </location>
</feature>
<feature type="domain" description="EamA" evidence="7">
    <location>
        <begin position="149"/>
        <end position="280"/>
    </location>
</feature>
<evidence type="ECO:0000313" key="9">
    <source>
        <dbReference type="Proteomes" id="UP000538931"/>
    </source>
</evidence>
<keyword evidence="2" id="KW-1003">Cell membrane</keyword>
<dbReference type="SUPFAM" id="SSF103481">
    <property type="entry name" value="Multidrug resistance efflux transporter EmrE"/>
    <property type="match status" value="2"/>
</dbReference>
<keyword evidence="5 6" id="KW-0472">Membrane</keyword>
<dbReference type="GO" id="GO:0005886">
    <property type="term" value="C:plasma membrane"/>
    <property type="evidence" value="ECO:0007669"/>
    <property type="project" value="UniProtKB-SubCell"/>
</dbReference>
<organism evidence="8 9">
    <name type="scientific">Marinobacterium marinum</name>
    <dbReference type="NCBI Taxonomy" id="2756129"/>
    <lineage>
        <taxon>Bacteria</taxon>
        <taxon>Pseudomonadati</taxon>
        <taxon>Pseudomonadota</taxon>
        <taxon>Gammaproteobacteria</taxon>
        <taxon>Oceanospirillales</taxon>
        <taxon>Oceanospirillaceae</taxon>
        <taxon>Marinobacterium</taxon>
    </lineage>
</organism>
<reference evidence="8 9" key="1">
    <citation type="submission" date="2020-07" db="EMBL/GenBank/DDBJ databases">
        <title>Bacterium isolated from marien macroalgae.</title>
        <authorList>
            <person name="Zhu K."/>
            <person name="Lu D."/>
            <person name="Du Z."/>
        </authorList>
    </citation>
    <scope>NUCLEOTIDE SEQUENCE [LARGE SCALE GENOMIC DNA]</scope>
    <source>
        <strain evidence="8 9">3-1745</strain>
    </source>
</reference>
<accession>A0A7W1X034</accession>
<evidence type="ECO:0000256" key="2">
    <source>
        <dbReference type="ARBA" id="ARBA00022475"/>
    </source>
</evidence>
<dbReference type="Pfam" id="PF00892">
    <property type="entry name" value="EamA"/>
    <property type="match status" value="2"/>
</dbReference>
<keyword evidence="3 6" id="KW-0812">Transmembrane</keyword>
<comment type="subcellular location">
    <subcellularLocation>
        <location evidence="1">Cell membrane</location>
        <topology evidence="1">Multi-pass membrane protein</topology>
    </subcellularLocation>
</comment>
<comment type="caution">
    <text evidence="8">The sequence shown here is derived from an EMBL/GenBank/DDBJ whole genome shotgun (WGS) entry which is preliminary data.</text>
</comment>
<evidence type="ECO:0000256" key="3">
    <source>
        <dbReference type="ARBA" id="ARBA00022692"/>
    </source>
</evidence>
<evidence type="ECO:0000256" key="6">
    <source>
        <dbReference type="SAM" id="Phobius"/>
    </source>
</evidence>
<feature type="transmembrane region" description="Helical" evidence="6">
    <location>
        <begin position="95"/>
        <end position="116"/>
    </location>
</feature>
<evidence type="ECO:0000259" key="7">
    <source>
        <dbReference type="Pfam" id="PF00892"/>
    </source>
</evidence>
<feature type="transmembrane region" description="Helical" evidence="6">
    <location>
        <begin position="209"/>
        <end position="227"/>
    </location>
</feature>
<evidence type="ECO:0000256" key="4">
    <source>
        <dbReference type="ARBA" id="ARBA00022989"/>
    </source>
</evidence>
<feature type="domain" description="EamA" evidence="7">
    <location>
        <begin position="9"/>
        <end position="139"/>
    </location>
</feature>
<dbReference type="InterPro" id="IPR051258">
    <property type="entry name" value="Diverse_Substrate_Transporter"/>
</dbReference>
<evidence type="ECO:0000256" key="1">
    <source>
        <dbReference type="ARBA" id="ARBA00004651"/>
    </source>
</evidence>
<name>A0A7W1X034_9GAMM</name>
<evidence type="ECO:0000256" key="5">
    <source>
        <dbReference type="ARBA" id="ARBA00023136"/>
    </source>
</evidence>
<proteinExistence type="predicted"/>
<evidence type="ECO:0000313" key="8">
    <source>
        <dbReference type="EMBL" id="MBA4503256.1"/>
    </source>
</evidence>
<protein>
    <submittedName>
        <fullName evidence="8">DMT family transporter</fullName>
    </submittedName>
</protein>
<feature type="transmembrane region" description="Helical" evidence="6">
    <location>
        <begin position="177"/>
        <end position="197"/>
    </location>
</feature>
<gene>
    <name evidence="8" type="ORF">H1S06_12915</name>
</gene>
<dbReference type="InterPro" id="IPR037185">
    <property type="entry name" value="EmrE-like"/>
</dbReference>
<feature type="transmembrane region" description="Helical" evidence="6">
    <location>
        <begin position="265"/>
        <end position="283"/>
    </location>
</feature>
<dbReference type="PANTHER" id="PTHR42920:SF5">
    <property type="entry name" value="EAMA DOMAIN-CONTAINING PROTEIN"/>
    <property type="match status" value="1"/>
</dbReference>
<keyword evidence="9" id="KW-1185">Reference proteome</keyword>
<dbReference type="EMBL" id="JACEMT010000052">
    <property type="protein sequence ID" value="MBA4503256.1"/>
    <property type="molecule type" value="Genomic_DNA"/>
</dbReference>
<keyword evidence="4 6" id="KW-1133">Transmembrane helix</keyword>
<dbReference type="PANTHER" id="PTHR42920">
    <property type="entry name" value="OS03G0707200 PROTEIN-RELATED"/>
    <property type="match status" value="1"/>
</dbReference>
<feature type="transmembrane region" description="Helical" evidence="6">
    <location>
        <begin position="71"/>
        <end position="89"/>
    </location>
</feature>
<dbReference type="InterPro" id="IPR000620">
    <property type="entry name" value="EamA_dom"/>
</dbReference>
<sequence>MPILSTHRKADLLLLLTTLLAAAGWIFSREAIQGLAPMLFMALRFLIAGSVLAVIGWPAMRAFTAPQWKSAGLVGIFFGIAMTFWILGLDLATHVGVGAFLTSLGVVMVPLVGLLFGERARPSVFLSIPFVVAGLACLSLDHEFHIGLAEVFFLLSALFIALMFILNSRAAARLPALPLTAIPLLVTGLMTGTLSAFTEEWNFSQPSAIWGWLLASALIATSLRFLIQTRGQSLAPPSHTAIIMTLEPVWTALLAVLWLGETMTALQFSGCALIFFAMLVNRWPAVRAWIKLH</sequence>
<feature type="transmembrane region" description="Helical" evidence="6">
    <location>
        <begin position="123"/>
        <end position="140"/>
    </location>
</feature>
<feature type="transmembrane region" description="Helical" evidence="6">
    <location>
        <begin position="38"/>
        <end position="59"/>
    </location>
</feature>